<sequence length="569" mass="64108">MAVEQMSTYIVATSVHCIQDVAVLHLNTSGKHSSHREEEKVLYEYNCNVIETSSPPYLDVKICPNHFTHSCMFIEIGLDLWFQRWRKRWFVLRHSGELPGQYFLEYYTDHNCRKLKGKIDLDQCEQVDAGLRFENSKQKYQHMFDVKTPKRIYYLAAESEDDMNKWVEYVCHVCGLKAYKEDEENGEIQPAVSEPLVSQSESPPTSPVSSISGPYIPISECISGMPLSSPDGLEDFNKRVANGMPSLPAKHTAQLTSVRAEFYDAPRKLQPPAQSPSVVDTESVFADDEWTAPVPVVNWETFPAAATDDLGSWSVKRRFGRLTIVDSTVPPRPPKPQHLGSEPPSPSPATDETYDFPRCHPPPAPTHCYSNATPTPGGKVFCYEFSDGDPPPPSPLSETSSTGNAVYSNLPSPHAPAVDRGLKPGFAPPNVDRKLKPQRKLGSSTVMPDYSLIQAPGSLCLKNHSKWPPGELKLWCSVGAKFKNNTRINTILRITIRTQHFKKTIYNYLHSHNLTTGRLRTPCEEKSSNQSRQSYWTIRFTGTITFNITGLESRYSRKDSKRRRKLRGS</sequence>
<dbReference type="PANTHER" id="PTHR45960">
    <property type="entry name" value="GRB2-ASSOCIATED-BINDING PROTEIN"/>
    <property type="match status" value="1"/>
</dbReference>
<dbReference type="PROSITE" id="PS50003">
    <property type="entry name" value="PH_DOMAIN"/>
    <property type="match status" value="1"/>
</dbReference>
<evidence type="ECO:0000256" key="1">
    <source>
        <dbReference type="SAM" id="MobiDB-lite"/>
    </source>
</evidence>
<keyword evidence="4" id="KW-1185">Reference proteome</keyword>
<dbReference type="SUPFAM" id="SSF50729">
    <property type="entry name" value="PH domain-like"/>
    <property type="match status" value="1"/>
</dbReference>
<evidence type="ECO:0000313" key="4">
    <source>
        <dbReference type="Proteomes" id="UP001159363"/>
    </source>
</evidence>
<protein>
    <recommendedName>
        <fullName evidence="2">PH domain-containing protein</fullName>
    </recommendedName>
</protein>
<dbReference type="InterPro" id="IPR001849">
    <property type="entry name" value="PH_domain"/>
</dbReference>
<accession>A0ABQ9FZD3</accession>
<feature type="region of interest" description="Disordered" evidence="1">
    <location>
        <begin position="193"/>
        <end position="212"/>
    </location>
</feature>
<proteinExistence type="predicted"/>
<feature type="compositionally biased region" description="Polar residues" evidence="1">
    <location>
        <begin position="196"/>
        <end position="212"/>
    </location>
</feature>
<dbReference type="PANTHER" id="PTHR45960:SF2">
    <property type="entry name" value="PROTEIN DAUGHTER OF SEVENLESS"/>
    <property type="match status" value="1"/>
</dbReference>
<dbReference type="SMART" id="SM00233">
    <property type="entry name" value="PH"/>
    <property type="match status" value="1"/>
</dbReference>
<reference evidence="3 4" key="1">
    <citation type="submission" date="2023-02" db="EMBL/GenBank/DDBJ databases">
        <title>LHISI_Scaffold_Assembly.</title>
        <authorList>
            <person name="Stuart O.P."/>
            <person name="Cleave R."/>
            <person name="Magrath M.J.L."/>
            <person name="Mikheyev A.S."/>
        </authorList>
    </citation>
    <scope>NUCLEOTIDE SEQUENCE [LARGE SCALE GENOMIC DNA]</scope>
    <source>
        <strain evidence="3">Daus_M_001</strain>
        <tissue evidence="3">Leg muscle</tissue>
    </source>
</reference>
<dbReference type="EMBL" id="JARBHB010000017">
    <property type="protein sequence ID" value="KAJ8865615.1"/>
    <property type="molecule type" value="Genomic_DNA"/>
</dbReference>
<organism evidence="3 4">
    <name type="scientific">Dryococelus australis</name>
    <dbReference type="NCBI Taxonomy" id="614101"/>
    <lineage>
        <taxon>Eukaryota</taxon>
        <taxon>Metazoa</taxon>
        <taxon>Ecdysozoa</taxon>
        <taxon>Arthropoda</taxon>
        <taxon>Hexapoda</taxon>
        <taxon>Insecta</taxon>
        <taxon>Pterygota</taxon>
        <taxon>Neoptera</taxon>
        <taxon>Polyneoptera</taxon>
        <taxon>Phasmatodea</taxon>
        <taxon>Verophasmatodea</taxon>
        <taxon>Anareolatae</taxon>
        <taxon>Phasmatidae</taxon>
        <taxon>Eurycanthinae</taxon>
        <taxon>Dryococelus</taxon>
    </lineage>
</organism>
<feature type="region of interest" description="Disordered" evidence="1">
    <location>
        <begin position="325"/>
        <end position="358"/>
    </location>
</feature>
<dbReference type="InterPro" id="IPR011993">
    <property type="entry name" value="PH-like_dom_sf"/>
</dbReference>
<dbReference type="Proteomes" id="UP001159363">
    <property type="component" value="Chromosome 16"/>
</dbReference>
<feature type="region of interest" description="Disordered" evidence="1">
    <location>
        <begin position="382"/>
        <end position="443"/>
    </location>
</feature>
<evidence type="ECO:0000259" key="2">
    <source>
        <dbReference type="PROSITE" id="PS50003"/>
    </source>
</evidence>
<feature type="domain" description="PH" evidence="2">
    <location>
        <begin position="72"/>
        <end position="175"/>
    </location>
</feature>
<dbReference type="InterPro" id="IPR046355">
    <property type="entry name" value="Gab1-4-like"/>
</dbReference>
<gene>
    <name evidence="3" type="ORF">PR048_033135</name>
</gene>
<dbReference type="Gene3D" id="2.30.29.30">
    <property type="entry name" value="Pleckstrin-homology domain (PH domain)/Phosphotyrosine-binding domain (PTB)"/>
    <property type="match status" value="1"/>
</dbReference>
<evidence type="ECO:0000313" key="3">
    <source>
        <dbReference type="EMBL" id="KAJ8865615.1"/>
    </source>
</evidence>
<name>A0ABQ9FZD3_9NEOP</name>
<dbReference type="Pfam" id="PF00169">
    <property type="entry name" value="PH"/>
    <property type="match status" value="1"/>
</dbReference>
<comment type="caution">
    <text evidence="3">The sequence shown here is derived from an EMBL/GenBank/DDBJ whole genome shotgun (WGS) entry which is preliminary data.</text>
</comment>